<accession>A0A168MH09</accession>
<reference evidence="1 2" key="1">
    <citation type="journal article" date="2015" name="Biotechnol. Bioeng.">
        <title>Genome sequence and phenotypic characterization of Caulobacter segnis.</title>
        <authorList>
            <person name="Patel S."/>
            <person name="Fletcher B."/>
            <person name="Scott D.C."/>
            <person name="Ely B."/>
        </authorList>
    </citation>
    <scope>NUCLEOTIDE SEQUENCE [LARGE SCALE GENOMIC DNA]</scope>
    <source>
        <strain evidence="1 2">ERI-2</strain>
    </source>
</reference>
<dbReference type="Proteomes" id="UP000077407">
    <property type="component" value="Unassembled WGS sequence"/>
</dbReference>
<proteinExistence type="predicted"/>
<sequence length="108" mass="12916">MNIIQSISSKGIEYLNEETKLIEFIDFQICNNNWIEYRIIKQRSSDIESQKIRKRDRNVGQRDSFTKSCYIKFFTKPSMIKIEFNSIDDFQNIRDAIIEHGWNTLDLS</sequence>
<organism evidence="1 2">
    <name type="scientific">Clostridium ljungdahlii</name>
    <dbReference type="NCBI Taxonomy" id="1538"/>
    <lineage>
        <taxon>Bacteria</taxon>
        <taxon>Bacillati</taxon>
        <taxon>Bacillota</taxon>
        <taxon>Clostridia</taxon>
        <taxon>Eubacteriales</taxon>
        <taxon>Clostridiaceae</taxon>
        <taxon>Clostridium</taxon>
    </lineage>
</organism>
<gene>
    <name evidence="1" type="ORF">WY13_02576</name>
</gene>
<dbReference type="RefSeq" id="WP_063555974.1">
    <property type="nucleotide sequence ID" value="NZ_LITT01000035.1"/>
</dbReference>
<evidence type="ECO:0000313" key="1">
    <source>
        <dbReference type="EMBL" id="OAA84677.1"/>
    </source>
</evidence>
<evidence type="ECO:0000313" key="2">
    <source>
        <dbReference type="Proteomes" id="UP000077407"/>
    </source>
</evidence>
<comment type="caution">
    <text evidence="1">The sequence shown here is derived from an EMBL/GenBank/DDBJ whole genome shotgun (WGS) entry which is preliminary data.</text>
</comment>
<protein>
    <submittedName>
        <fullName evidence="1">Uncharacterized protein</fullName>
    </submittedName>
</protein>
<dbReference type="EMBL" id="LITT01000035">
    <property type="protein sequence ID" value="OAA84677.1"/>
    <property type="molecule type" value="Genomic_DNA"/>
</dbReference>
<dbReference type="PATRIC" id="fig|1538.10.peg.2468"/>
<name>A0A168MH09_9CLOT</name>
<dbReference type="AlphaFoldDB" id="A0A168MH09"/>
<dbReference type="OrthoDB" id="1822075at2"/>